<feature type="signal peptide" evidence="1">
    <location>
        <begin position="1"/>
        <end position="21"/>
    </location>
</feature>
<evidence type="ECO:0000259" key="2">
    <source>
        <dbReference type="PROSITE" id="PS50983"/>
    </source>
</evidence>
<protein>
    <submittedName>
        <fullName evidence="3">Hemin ABC transporter substrate-binding protein</fullName>
    </submittedName>
</protein>
<dbReference type="RefSeq" id="WP_120606200.1">
    <property type="nucleotide sequence ID" value="NZ_JABFJX010000163.1"/>
</dbReference>
<dbReference type="SUPFAM" id="SSF53807">
    <property type="entry name" value="Helical backbone' metal receptor"/>
    <property type="match status" value="1"/>
</dbReference>
<dbReference type="InterPro" id="IPR050902">
    <property type="entry name" value="ABC_Transporter_SBP"/>
</dbReference>
<reference evidence="4" key="1">
    <citation type="submission" date="2018-09" db="EMBL/GenBank/DDBJ databases">
        <authorList>
            <person name="Livingstone P.G."/>
            <person name="Whitworth D.E."/>
        </authorList>
    </citation>
    <scope>NUCLEOTIDE SEQUENCE [LARGE SCALE GENOMIC DNA]</scope>
    <source>
        <strain evidence="4">CA043D</strain>
    </source>
</reference>
<gene>
    <name evidence="3" type="ORF">D7X32_31125</name>
</gene>
<dbReference type="InterPro" id="IPR002491">
    <property type="entry name" value="ABC_transptr_periplasmic_BD"/>
</dbReference>
<feature type="domain" description="Fe/B12 periplasmic-binding" evidence="2">
    <location>
        <begin position="31"/>
        <end position="289"/>
    </location>
</feature>
<feature type="chain" id="PRO_5017462374" evidence="1">
    <location>
        <begin position="22"/>
        <end position="297"/>
    </location>
</feature>
<dbReference type="Gene3D" id="3.40.50.1980">
    <property type="entry name" value="Nitrogenase molybdenum iron protein domain"/>
    <property type="match status" value="2"/>
</dbReference>
<name>A0A3A8JRW5_9BACT</name>
<comment type="caution">
    <text evidence="3">The sequence shown here is derived from an EMBL/GenBank/DDBJ whole genome shotgun (WGS) entry which is preliminary data.</text>
</comment>
<dbReference type="AlphaFoldDB" id="A0A3A8JRW5"/>
<proteinExistence type="predicted"/>
<dbReference type="Proteomes" id="UP000268313">
    <property type="component" value="Unassembled WGS sequence"/>
</dbReference>
<evidence type="ECO:0000256" key="1">
    <source>
        <dbReference type="SAM" id="SignalP"/>
    </source>
</evidence>
<dbReference type="PANTHER" id="PTHR30535">
    <property type="entry name" value="VITAMIN B12-BINDING PROTEIN"/>
    <property type="match status" value="1"/>
</dbReference>
<sequence>MKRTAAKWGLVTALFALAAHAAPPAARPAPKLISIGPAITQTVFALGAGDRVVGVDDSSAALPEASKVRTVGYQRALSAEGVLSLGAGVLLGSAEAGPPGVLEQLKQAGMTVETFANEPTVEAARTRIQGIAERLGMPEQGKALVAKLDEDLAKAAGRAAQVKNAKPPRILAIYARGAGALMVAGSGTVADTLIRLTGGVNAAESMQGYKPLGAEAVVAAAPQFVLLPASSVSTVGGAEGLAKLPGLSQVKGWKLVTVEDVDFMGLGPGLGRAVVRVQDAVAPAAPAAPASAKGGGK</sequence>
<evidence type="ECO:0000313" key="4">
    <source>
        <dbReference type="Proteomes" id="UP000268313"/>
    </source>
</evidence>
<accession>A0A3A8JRW5</accession>
<keyword evidence="4" id="KW-1185">Reference proteome</keyword>
<keyword evidence="1" id="KW-0732">Signal</keyword>
<dbReference type="EMBL" id="RAWE01000158">
    <property type="protein sequence ID" value="RKG97925.1"/>
    <property type="molecule type" value="Genomic_DNA"/>
</dbReference>
<evidence type="ECO:0000313" key="3">
    <source>
        <dbReference type="EMBL" id="RKG97925.1"/>
    </source>
</evidence>
<dbReference type="OrthoDB" id="9797736at2"/>
<dbReference type="PANTHER" id="PTHR30535:SF4">
    <property type="entry name" value="HEMIN-BINDING PERIPLASMIC PROTEIN HMUT"/>
    <property type="match status" value="1"/>
</dbReference>
<organism evidence="3 4">
    <name type="scientific">Corallococcus carmarthensis</name>
    <dbReference type="NCBI Taxonomy" id="2316728"/>
    <lineage>
        <taxon>Bacteria</taxon>
        <taxon>Pseudomonadati</taxon>
        <taxon>Myxococcota</taxon>
        <taxon>Myxococcia</taxon>
        <taxon>Myxococcales</taxon>
        <taxon>Cystobacterineae</taxon>
        <taxon>Myxococcaceae</taxon>
        <taxon>Corallococcus</taxon>
    </lineage>
</organism>
<dbReference type="PROSITE" id="PS50983">
    <property type="entry name" value="FE_B12_PBP"/>
    <property type="match status" value="1"/>
</dbReference>
<dbReference type="Pfam" id="PF01497">
    <property type="entry name" value="Peripla_BP_2"/>
    <property type="match status" value="1"/>
</dbReference>